<reference evidence="1" key="1">
    <citation type="submission" date="2022-07" db="EMBL/GenBank/DDBJ databases">
        <title>Phylogenomic reconstructions and comparative analyses of Kickxellomycotina fungi.</title>
        <authorList>
            <person name="Reynolds N.K."/>
            <person name="Stajich J.E."/>
            <person name="Barry K."/>
            <person name="Grigoriev I.V."/>
            <person name="Crous P."/>
            <person name="Smith M.E."/>
        </authorList>
    </citation>
    <scope>NUCLEOTIDE SEQUENCE</scope>
    <source>
        <strain evidence="1">NRRL 5244</strain>
    </source>
</reference>
<protein>
    <submittedName>
        <fullName evidence="1">Uncharacterized protein</fullName>
    </submittedName>
</protein>
<comment type="caution">
    <text evidence="1">The sequence shown here is derived from an EMBL/GenBank/DDBJ whole genome shotgun (WGS) entry which is preliminary data.</text>
</comment>
<dbReference type="Proteomes" id="UP001150603">
    <property type="component" value="Unassembled WGS sequence"/>
</dbReference>
<gene>
    <name evidence="1" type="ORF">FBU59_001677</name>
</gene>
<proteinExistence type="predicted"/>
<accession>A0ACC1JD65</accession>
<organism evidence="1 2">
    <name type="scientific">Linderina macrospora</name>
    <dbReference type="NCBI Taxonomy" id="4868"/>
    <lineage>
        <taxon>Eukaryota</taxon>
        <taxon>Fungi</taxon>
        <taxon>Fungi incertae sedis</taxon>
        <taxon>Zoopagomycota</taxon>
        <taxon>Kickxellomycotina</taxon>
        <taxon>Kickxellomycetes</taxon>
        <taxon>Kickxellales</taxon>
        <taxon>Kickxellaceae</taxon>
        <taxon>Linderina</taxon>
    </lineage>
</organism>
<evidence type="ECO:0000313" key="1">
    <source>
        <dbReference type="EMBL" id="KAJ1948260.1"/>
    </source>
</evidence>
<keyword evidence="2" id="KW-1185">Reference proteome</keyword>
<dbReference type="EMBL" id="JANBPW010000793">
    <property type="protein sequence ID" value="KAJ1948260.1"/>
    <property type="molecule type" value="Genomic_DNA"/>
</dbReference>
<sequence>MRVGWIVAASGSGALLYNLFSLGFSYLHTVKPIYSWQWLYLVVGSLAMLSGIFGWVFIRDYPDTASYLDDEERELIGRVLARSNLRASDSMIISRKQIIEGLTDWRLMVFMIIDFCNNYAASSASTWAPVILKSIGKLGHFQIMASIGAAMVMIVGVAGAHNKVARTFAIIVLPVFTTPAVVVGPAWLNVNMRGTDRSAMTNAFTVAASTLGAFANSYTYLNTDYPLYIKGNASNFAMFGTAIICSIILLVNFKRENAKRDADPIDISTLNEEEIKALGNNHPSFRYTL</sequence>
<name>A0ACC1JD65_9FUNG</name>
<evidence type="ECO:0000313" key="2">
    <source>
        <dbReference type="Proteomes" id="UP001150603"/>
    </source>
</evidence>